<evidence type="ECO:0000256" key="1">
    <source>
        <dbReference type="SAM" id="MobiDB-lite"/>
    </source>
</evidence>
<accession>A0A7T8H1W5</accession>
<protein>
    <submittedName>
        <fullName evidence="2">Uncharacterized protein</fullName>
    </submittedName>
</protein>
<gene>
    <name evidence="2" type="ORF">FKW44_016044</name>
</gene>
<organism evidence="2 3">
    <name type="scientific">Caligus rogercresseyi</name>
    <name type="common">Sea louse</name>
    <dbReference type="NCBI Taxonomy" id="217165"/>
    <lineage>
        <taxon>Eukaryota</taxon>
        <taxon>Metazoa</taxon>
        <taxon>Ecdysozoa</taxon>
        <taxon>Arthropoda</taxon>
        <taxon>Crustacea</taxon>
        <taxon>Multicrustacea</taxon>
        <taxon>Hexanauplia</taxon>
        <taxon>Copepoda</taxon>
        <taxon>Siphonostomatoida</taxon>
        <taxon>Caligidae</taxon>
        <taxon>Caligus</taxon>
    </lineage>
</organism>
<dbReference type="EMBL" id="CP045900">
    <property type="protein sequence ID" value="QQP41616.1"/>
    <property type="molecule type" value="Genomic_DNA"/>
</dbReference>
<dbReference type="Proteomes" id="UP000595437">
    <property type="component" value="Chromosome 11"/>
</dbReference>
<dbReference type="AlphaFoldDB" id="A0A7T8H1W5"/>
<reference evidence="3" key="1">
    <citation type="submission" date="2021-01" db="EMBL/GenBank/DDBJ databases">
        <title>Caligus Genome Assembly.</title>
        <authorList>
            <person name="Gallardo-Escarate C."/>
        </authorList>
    </citation>
    <scope>NUCLEOTIDE SEQUENCE [LARGE SCALE GENOMIC DNA]</scope>
</reference>
<evidence type="ECO:0000313" key="2">
    <source>
        <dbReference type="EMBL" id="QQP41616.1"/>
    </source>
</evidence>
<proteinExistence type="predicted"/>
<sequence length="96" mass="11016">MKNIVGTRNFLGPLFTPLEACPKLNKIFERLFNAYLLKLPIQKERVKQFKELKSRSSYPLSSQPPLHQSRVLTIALRPPPSQHRYLPLNTPPAPTP</sequence>
<name>A0A7T8H1W5_CALRO</name>
<evidence type="ECO:0000313" key="3">
    <source>
        <dbReference type="Proteomes" id="UP000595437"/>
    </source>
</evidence>
<feature type="non-terminal residue" evidence="2">
    <location>
        <position position="96"/>
    </location>
</feature>
<feature type="region of interest" description="Disordered" evidence="1">
    <location>
        <begin position="77"/>
        <end position="96"/>
    </location>
</feature>
<keyword evidence="3" id="KW-1185">Reference proteome</keyword>